<dbReference type="EMBL" id="OX459123">
    <property type="protein sequence ID" value="CAI9111439.1"/>
    <property type="molecule type" value="Genomic_DNA"/>
</dbReference>
<dbReference type="GO" id="GO:0005634">
    <property type="term" value="C:nucleus"/>
    <property type="evidence" value="ECO:0007669"/>
    <property type="project" value="UniProtKB-SubCell"/>
</dbReference>
<dbReference type="GO" id="GO:0003677">
    <property type="term" value="F:DNA binding"/>
    <property type="evidence" value="ECO:0007669"/>
    <property type="project" value="UniProtKB-KW"/>
</dbReference>
<comment type="subcellular location">
    <subcellularLocation>
        <location evidence="1">Nucleus</location>
    </subcellularLocation>
</comment>
<evidence type="ECO:0000256" key="3">
    <source>
        <dbReference type="ARBA" id="ARBA00023125"/>
    </source>
</evidence>
<keyword evidence="5" id="KW-0539">Nucleus</keyword>
<dbReference type="Proteomes" id="UP001161247">
    <property type="component" value="Chromosome 6"/>
</dbReference>
<sequence>MAPAENNWLSFSLSSMEMLSSSSSVPADHPPHHQHHPQMLQSNTINFIPPFDASSSADSQHPYYYSDHFYANGWQQNSKAEEITAPAANNNMNGHHHHHHLPTHPDQTSIFTSFLDQSQPPPKLEDFLGGESTETQDSSLTHIYDPHHHHHHGGGAAAAAAATSAYFGDHHHQQQDLKNLTGFQAFSTNSGSEVDDSASVARTQVVGGEFTGQSIESGTELAAYAQCSTGGALSLGVSNNNNNKVAQNEASDRNAIVAVVDSESCKKISDTFGQRTSIYRGVTRHRWTGRYEAHLWDNSCRREGQARKGRQVYLGGYDKEEKAARAYDLAALKYWGPTATTNFPVSNYTKELEEMKHVTKQEFIASLRRKSSGFSRGASIYRGVTRHHQQGRWQARIGRVAGNKDLYLGTFGKNFPLGQISSVTHRFITCAVDFFQMNCFSFSWD</sequence>
<proteinExistence type="predicted"/>
<evidence type="ECO:0000256" key="2">
    <source>
        <dbReference type="ARBA" id="ARBA00023015"/>
    </source>
</evidence>
<keyword evidence="9" id="KW-1185">Reference proteome</keyword>
<feature type="domain" description="AP2/ERF" evidence="7">
    <location>
        <begin position="278"/>
        <end position="344"/>
    </location>
</feature>
<dbReference type="GO" id="GO:0003700">
    <property type="term" value="F:DNA-binding transcription factor activity"/>
    <property type="evidence" value="ECO:0007669"/>
    <property type="project" value="InterPro"/>
</dbReference>
<name>A0AAV1DUR6_OLDCO</name>
<dbReference type="InterPro" id="IPR001471">
    <property type="entry name" value="AP2/ERF_dom"/>
</dbReference>
<dbReference type="CDD" id="cd00018">
    <property type="entry name" value="AP2"/>
    <property type="match status" value="1"/>
</dbReference>
<evidence type="ECO:0000259" key="7">
    <source>
        <dbReference type="PROSITE" id="PS51032"/>
    </source>
</evidence>
<keyword evidence="4" id="KW-0804">Transcription</keyword>
<feature type="domain" description="AP2/ERF" evidence="7">
    <location>
        <begin position="380"/>
        <end position="411"/>
    </location>
</feature>
<evidence type="ECO:0000313" key="8">
    <source>
        <dbReference type="EMBL" id="CAI9111439.1"/>
    </source>
</evidence>
<dbReference type="SMART" id="SM00380">
    <property type="entry name" value="AP2"/>
    <property type="match status" value="2"/>
</dbReference>
<dbReference type="Pfam" id="PF00847">
    <property type="entry name" value="AP2"/>
    <property type="match status" value="1"/>
</dbReference>
<evidence type="ECO:0000313" key="9">
    <source>
        <dbReference type="Proteomes" id="UP001161247"/>
    </source>
</evidence>
<evidence type="ECO:0000256" key="6">
    <source>
        <dbReference type="SAM" id="MobiDB-lite"/>
    </source>
</evidence>
<keyword evidence="3" id="KW-0238">DNA-binding</keyword>
<dbReference type="FunFam" id="3.30.730.10:FF:000003">
    <property type="entry name" value="AP2-like ethylene-responsive transcription factor ANT"/>
    <property type="match status" value="1"/>
</dbReference>
<dbReference type="PRINTS" id="PR00367">
    <property type="entry name" value="ETHRSPELEMNT"/>
</dbReference>
<accession>A0AAV1DUR6</accession>
<dbReference type="SUPFAM" id="SSF54171">
    <property type="entry name" value="DNA-binding domain"/>
    <property type="match status" value="2"/>
</dbReference>
<evidence type="ECO:0000256" key="1">
    <source>
        <dbReference type="ARBA" id="ARBA00004123"/>
    </source>
</evidence>
<dbReference type="InterPro" id="IPR016177">
    <property type="entry name" value="DNA-bd_dom_sf"/>
</dbReference>
<feature type="region of interest" description="Disordered" evidence="6">
    <location>
        <begin position="115"/>
        <end position="136"/>
    </location>
</feature>
<dbReference type="PANTHER" id="PTHR32467">
    <property type="entry name" value="AP2-LIKE ETHYLENE-RESPONSIVE TRANSCRIPTION FACTOR"/>
    <property type="match status" value="1"/>
</dbReference>
<keyword evidence="2" id="KW-0805">Transcription regulation</keyword>
<dbReference type="Gene3D" id="3.30.730.10">
    <property type="entry name" value="AP2/ERF domain"/>
    <property type="match status" value="2"/>
</dbReference>
<dbReference type="AlphaFoldDB" id="A0AAV1DUR6"/>
<evidence type="ECO:0000256" key="5">
    <source>
        <dbReference type="ARBA" id="ARBA00023242"/>
    </source>
</evidence>
<gene>
    <name evidence="8" type="ORF">OLC1_LOCUS18837</name>
</gene>
<dbReference type="PROSITE" id="PS51032">
    <property type="entry name" value="AP2_ERF"/>
    <property type="match status" value="2"/>
</dbReference>
<reference evidence="8" key="1">
    <citation type="submission" date="2023-03" db="EMBL/GenBank/DDBJ databases">
        <authorList>
            <person name="Julca I."/>
        </authorList>
    </citation>
    <scope>NUCLEOTIDE SEQUENCE</scope>
</reference>
<protein>
    <submittedName>
        <fullName evidence="8">OLC1v1011660C1</fullName>
    </submittedName>
</protein>
<dbReference type="PANTHER" id="PTHR32467:SF101">
    <property type="entry name" value="AP2-LIKE ETHYLENE-RESPONSIVE TRANSCRIPTION FACTOR AIL6"/>
    <property type="match status" value="1"/>
</dbReference>
<organism evidence="8 9">
    <name type="scientific">Oldenlandia corymbosa var. corymbosa</name>
    <dbReference type="NCBI Taxonomy" id="529605"/>
    <lineage>
        <taxon>Eukaryota</taxon>
        <taxon>Viridiplantae</taxon>
        <taxon>Streptophyta</taxon>
        <taxon>Embryophyta</taxon>
        <taxon>Tracheophyta</taxon>
        <taxon>Spermatophyta</taxon>
        <taxon>Magnoliopsida</taxon>
        <taxon>eudicotyledons</taxon>
        <taxon>Gunneridae</taxon>
        <taxon>Pentapetalae</taxon>
        <taxon>asterids</taxon>
        <taxon>lamiids</taxon>
        <taxon>Gentianales</taxon>
        <taxon>Rubiaceae</taxon>
        <taxon>Rubioideae</taxon>
        <taxon>Spermacoceae</taxon>
        <taxon>Hedyotis-Oldenlandia complex</taxon>
        <taxon>Oldenlandia</taxon>
    </lineage>
</organism>
<evidence type="ECO:0000256" key="4">
    <source>
        <dbReference type="ARBA" id="ARBA00023163"/>
    </source>
</evidence>
<dbReference type="InterPro" id="IPR036955">
    <property type="entry name" value="AP2/ERF_dom_sf"/>
</dbReference>